<comment type="caution">
    <text evidence="3">The sequence shown here is derived from an EMBL/GenBank/DDBJ whole genome shotgun (WGS) entry which is preliminary data.</text>
</comment>
<keyword evidence="2" id="KW-0472">Membrane</keyword>
<evidence type="ECO:0000313" key="4">
    <source>
        <dbReference type="Proteomes" id="UP001301958"/>
    </source>
</evidence>
<evidence type="ECO:0000256" key="1">
    <source>
        <dbReference type="SAM" id="MobiDB-lite"/>
    </source>
</evidence>
<evidence type="ECO:0000313" key="3">
    <source>
        <dbReference type="EMBL" id="KAK4231185.1"/>
    </source>
</evidence>
<organism evidence="3 4">
    <name type="scientific">Podospora fimiseda</name>
    <dbReference type="NCBI Taxonomy" id="252190"/>
    <lineage>
        <taxon>Eukaryota</taxon>
        <taxon>Fungi</taxon>
        <taxon>Dikarya</taxon>
        <taxon>Ascomycota</taxon>
        <taxon>Pezizomycotina</taxon>
        <taxon>Sordariomycetes</taxon>
        <taxon>Sordariomycetidae</taxon>
        <taxon>Sordariales</taxon>
        <taxon>Podosporaceae</taxon>
        <taxon>Podospora</taxon>
    </lineage>
</organism>
<feature type="transmembrane region" description="Helical" evidence="2">
    <location>
        <begin position="178"/>
        <end position="197"/>
    </location>
</feature>
<evidence type="ECO:0000256" key="2">
    <source>
        <dbReference type="SAM" id="Phobius"/>
    </source>
</evidence>
<feature type="transmembrane region" description="Helical" evidence="2">
    <location>
        <begin position="148"/>
        <end position="172"/>
    </location>
</feature>
<name>A0AAN7H7R5_9PEZI</name>
<keyword evidence="4" id="KW-1185">Reference proteome</keyword>
<dbReference type="Proteomes" id="UP001301958">
    <property type="component" value="Unassembled WGS sequence"/>
</dbReference>
<keyword evidence="2" id="KW-1133">Transmembrane helix</keyword>
<accession>A0AAN7H7R5</accession>
<feature type="region of interest" description="Disordered" evidence="1">
    <location>
        <begin position="92"/>
        <end position="126"/>
    </location>
</feature>
<protein>
    <submittedName>
        <fullName evidence="3">Uncharacterized protein</fullName>
    </submittedName>
</protein>
<dbReference type="EMBL" id="MU865294">
    <property type="protein sequence ID" value="KAK4231185.1"/>
    <property type="molecule type" value="Genomic_DNA"/>
</dbReference>
<reference evidence="3" key="1">
    <citation type="journal article" date="2023" name="Mol. Phylogenet. Evol.">
        <title>Genome-scale phylogeny and comparative genomics of the fungal order Sordariales.</title>
        <authorList>
            <person name="Hensen N."/>
            <person name="Bonometti L."/>
            <person name="Westerberg I."/>
            <person name="Brannstrom I.O."/>
            <person name="Guillou S."/>
            <person name="Cros-Aarteil S."/>
            <person name="Calhoun S."/>
            <person name="Haridas S."/>
            <person name="Kuo A."/>
            <person name="Mondo S."/>
            <person name="Pangilinan J."/>
            <person name="Riley R."/>
            <person name="LaButti K."/>
            <person name="Andreopoulos B."/>
            <person name="Lipzen A."/>
            <person name="Chen C."/>
            <person name="Yan M."/>
            <person name="Daum C."/>
            <person name="Ng V."/>
            <person name="Clum A."/>
            <person name="Steindorff A."/>
            <person name="Ohm R.A."/>
            <person name="Martin F."/>
            <person name="Silar P."/>
            <person name="Natvig D.O."/>
            <person name="Lalanne C."/>
            <person name="Gautier V."/>
            <person name="Ament-Velasquez S.L."/>
            <person name="Kruys A."/>
            <person name="Hutchinson M.I."/>
            <person name="Powell A.J."/>
            <person name="Barry K."/>
            <person name="Miller A.N."/>
            <person name="Grigoriev I.V."/>
            <person name="Debuchy R."/>
            <person name="Gladieux P."/>
            <person name="Hiltunen Thoren M."/>
            <person name="Johannesson H."/>
        </authorList>
    </citation>
    <scope>NUCLEOTIDE SEQUENCE</scope>
    <source>
        <strain evidence="3">CBS 990.96</strain>
    </source>
</reference>
<proteinExistence type="predicted"/>
<gene>
    <name evidence="3" type="ORF">QBC38DRAFT_467071</name>
</gene>
<reference evidence="3" key="2">
    <citation type="submission" date="2023-05" db="EMBL/GenBank/DDBJ databases">
        <authorList>
            <consortium name="Lawrence Berkeley National Laboratory"/>
            <person name="Steindorff A."/>
            <person name="Hensen N."/>
            <person name="Bonometti L."/>
            <person name="Westerberg I."/>
            <person name="Brannstrom I.O."/>
            <person name="Guillou S."/>
            <person name="Cros-Aarteil S."/>
            <person name="Calhoun S."/>
            <person name="Haridas S."/>
            <person name="Kuo A."/>
            <person name="Mondo S."/>
            <person name="Pangilinan J."/>
            <person name="Riley R."/>
            <person name="Labutti K."/>
            <person name="Andreopoulos B."/>
            <person name="Lipzen A."/>
            <person name="Chen C."/>
            <person name="Yanf M."/>
            <person name="Daum C."/>
            <person name="Ng V."/>
            <person name="Clum A."/>
            <person name="Ohm R."/>
            <person name="Martin F."/>
            <person name="Silar P."/>
            <person name="Natvig D."/>
            <person name="Lalanne C."/>
            <person name="Gautier V."/>
            <person name="Ament-Velasquez S.L."/>
            <person name="Kruys A."/>
            <person name="Hutchinson M.I."/>
            <person name="Powell A.J."/>
            <person name="Barry K."/>
            <person name="Miller A.N."/>
            <person name="Grigoriev I.V."/>
            <person name="Debuchy R."/>
            <person name="Gladieux P."/>
            <person name="Thoren M.H."/>
            <person name="Johannesson H."/>
        </authorList>
    </citation>
    <scope>NUCLEOTIDE SEQUENCE</scope>
    <source>
        <strain evidence="3">CBS 990.96</strain>
    </source>
</reference>
<sequence>MTIQLRLIGIVTRFPTGATATLRGTFNSPRGFITLASSSSSSYSSPPTTTSLPSSSILSQLKLRGCALSVRNQIGHGGGRPLAAAFITTTAFSPTTHSPPKPPRVAESEEEGGVGSGVRGGNTPPSGGKAVYPAKLIIYHAGTGKTSFLAVLKLTTIFVFGFFGLILTPIYLSAGKDYSYSALFLTCGLVPLLYVAWSTSPFVASIHMHLPPYARWSPAILQRFIRTAPANTKIDVATMSLIGKPRISSMTIGDLKPCKKRFGMVNYERDTKALNAQRKWWRFKAVKYFTVQNGNEEKVKTGWVWRELSERIEREWRKGGKDAWKEVKVKSKGKN</sequence>
<dbReference type="AlphaFoldDB" id="A0AAN7H7R5"/>
<keyword evidence="2" id="KW-0812">Transmembrane</keyword>